<name>A0AC60PJ24_IXOPE</name>
<reference evidence="1 2" key="1">
    <citation type="journal article" date="2020" name="Cell">
        <title>Large-Scale Comparative Analyses of Tick Genomes Elucidate Their Genetic Diversity and Vector Capacities.</title>
        <authorList>
            <consortium name="Tick Genome and Microbiome Consortium (TIGMIC)"/>
            <person name="Jia N."/>
            <person name="Wang J."/>
            <person name="Shi W."/>
            <person name="Du L."/>
            <person name="Sun Y."/>
            <person name="Zhan W."/>
            <person name="Jiang J.F."/>
            <person name="Wang Q."/>
            <person name="Zhang B."/>
            <person name="Ji P."/>
            <person name="Bell-Sakyi L."/>
            <person name="Cui X.M."/>
            <person name="Yuan T.T."/>
            <person name="Jiang B.G."/>
            <person name="Yang W.F."/>
            <person name="Lam T.T."/>
            <person name="Chang Q.C."/>
            <person name="Ding S.J."/>
            <person name="Wang X.J."/>
            <person name="Zhu J.G."/>
            <person name="Ruan X.D."/>
            <person name="Zhao L."/>
            <person name="Wei J.T."/>
            <person name="Ye R.Z."/>
            <person name="Que T.C."/>
            <person name="Du C.H."/>
            <person name="Zhou Y.H."/>
            <person name="Cheng J.X."/>
            <person name="Dai P.F."/>
            <person name="Guo W.B."/>
            <person name="Han X.H."/>
            <person name="Huang E.J."/>
            <person name="Li L.F."/>
            <person name="Wei W."/>
            <person name="Gao Y.C."/>
            <person name="Liu J.Z."/>
            <person name="Shao H.Z."/>
            <person name="Wang X."/>
            <person name="Wang C.C."/>
            <person name="Yang T.C."/>
            <person name="Huo Q.B."/>
            <person name="Li W."/>
            <person name="Chen H.Y."/>
            <person name="Chen S.E."/>
            <person name="Zhou L.G."/>
            <person name="Ni X.B."/>
            <person name="Tian J.H."/>
            <person name="Sheng Y."/>
            <person name="Liu T."/>
            <person name="Pan Y.S."/>
            <person name="Xia L.Y."/>
            <person name="Li J."/>
            <person name="Zhao F."/>
            <person name="Cao W.C."/>
        </authorList>
    </citation>
    <scope>NUCLEOTIDE SEQUENCE [LARGE SCALE GENOMIC DNA]</scope>
    <source>
        <strain evidence="1">Iper-2018</strain>
    </source>
</reference>
<protein>
    <submittedName>
        <fullName evidence="1">Uncharacterized protein</fullName>
    </submittedName>
</protein>
<dbReference type="EMBL" id="JABSTQ010010551">
    <property type="protein sequence ID" value="KAG0420024.1"/>
    <property type="molecule type" value="Genomic_DNA"/>
</dbReference>
<comment type="caution">
    <text evidence="1">The sequence shown here is derived from an EMBL/GenBank/DDBJ whole genome shotgun (WGS) entry which is preliminary data.</text>
</comment>
<gene>
    <name evidence="1" type="ORF">HPB47_003722</name>
</gene>
<accession>A0AC60PJ24</accession>
<keyword evidence="2" id="KW-1185">Reference proteome</keyword>
<organism evidence="1 2">
    <name type="scientific">Ixodes persulcatus</name>
    <name type="common">Taiga tick</name>
    <dbReference type="NCBI Taxonomy" id="34615"/>
    <lineage>
        <taxon>Eukaryota</taxon>
        <taxon>Metazoa</taxon>
        <taxon>Ecdysozoa</taxon>
        <taxon>Arthropoda</taxon>
        <taxon>Chelicerata</taxon>
        <taxon>Arachnida</taxon>
        <taxon>Acari</taxon>
        <taxon>Parasitiformes</taxon>
        <taxon>Ixodida</taxon>
        <taxon>Ixodoidea</taxon>
        <taxon>Ixodidae</taxon>
        <taxon>Ixodinae</taxon>
        <taxon>Ixodes</taxon>
    </lineage>
</organism>
<proteinExistence type="predicted"/>
<sequence>MIMVVASNQAGLCTTKYALYALASQHEPNHGREPYWPPTPGVGPPRFRASTPGNTGSVDAPVPRGRASWKGSPPASACKRSASDGAPGRPSLLRTKASVLAMRKHLPCQRLDHLTPPGLEAIFVEATEPLPGDVQAAALSRRPQSLPSVAQATALSRRPRLLADRARPPGDRGGRG</sequence>
<evidence type="ECO:0000313" key="1">
    <source>
        <dbReference type="EMBL" id="KAG0420024.1"/>
    </source>
</evidence>
<evidence type="ECO:0000313" key="2">
    <source>
        <dbReference type="Proteomes" id="UP000805193"/>
    </source>
</evidence>
<dbReference type="Proteomes" id="UP000805193">
    <property type="component" value="Unassembled WGS sequence"/>
</dbReference>